<reference evidence="1 2" key="1">
    <citation type="submission" date="2024-05" db="EMBL/GenBank/DDBJ databases">
        <authorList>
            <person name="Wallberg A."/>
        </authorList>
    </citation>
    <scope>NUCLEOTIDE SEQUENCE [LARGE SCALE GENOMIC DNA]</scope>
</reference>
<comment type="caution">
    <text evidence="1">The sequence shown here is derived from an EMBL/GenBank/DDBJ whole genome shotgun (WGS) entry which is preliminary data.</text>
</comment>
<dbReference type="EMBL" id="CAXKWB010059470">
    <property type="protein sequence ID" value="CAL4182027.1"/>
    <property type="molecule type" value="Genomic_DNA"/>
</dbReference>
<protein>
    <recommendedName>
        <fullName evidence="3">Testicular haploid expressed protein</fullName>
    </recommendedName>
</protein>
<sequence>MVIIVRPSKRPPIRSAQNGPSRKYPLTLQQVERTIKEVTVRKTAQITTQKPLEKVNRCAQITMQKPPKIVSSPCERYPRNNCVLKRPPIRVSFKSAPLAPRQLNLPQLGLRPSNSSKLAVRRQISIPQLALSSTNSSQIATRPIVNVATTDYRKTVLHNFTECNDQVPSKRPPIRN</sequence>
<evidence type="ECO:0008006" key="3">
    <source>
        <dbReference type="Google" id="ProtNLM"/>
    </source>
</evidence>
<gene>
    <name evidence="1" type="ORF">MNOR_LOCUS35495</name>
</gene>
<organism evidence="1 2">
    <name type="scientific">Meganyctiphanes norvegica</name>
    <name type="common">Northern krill</name>
    <name type="synonym">Thysanopoda norvegica</name>
    <dbReference type="NCBI Taxonomy" id="48144"/>
    <lineage>
        <taxon>Eukaryota</taxon>
        <taxon>Metazoa</taxon>
        <taxon>Ecdysozoa</taxon>
        <taxon>Arthropoda</taxon>
        <taxon>Crustacea</taxon>
        <taxon>Multicrustacea</taxon>
        <taxon>Malacostraca</taxon>
        <taxon>Eumalacostraca</taxon>
        <taxon>Eucarida</taxon>
        <taxon>Euphausiacea</taxon>
        <taxon>Euphausiidae</taxon>
        <taxon>Meganyctiphanes</taxon>
    </lineage>
</organism>
<dbReference type="AlphaFoldDB" id="A0AAV2SBE8"/>
<accession>A0AAV2SBE8</accession>
<proteinExistence type="predicted"/>
<keyword evidence="2" id="KW-1185">Reference proteome</keyword>
<evidence type="ECO:0000313" key="1">
    <source>
        <dbReference type="EMBL" id="CAL4182027.1"/>
    </source>
</evidence>
<evidence type="ECO:0000313" key="2">
    <source>
        <dbReference type="Proteomes" id="UP001497623"/>
    </source>
</evidence>
<dbReference type="Proteomes" id="UP001497623">
    <property type="component" value="Unassembled WGS sequence"/>
</dbReference>
<name>A0AAV2SBE8_MEGNR</name>